<name>A0AAV1F993_XYRNO</name>
<dbReference type="EMBL" id="OY660868">
    <property type="protein sequence ID" value="CAJ1057550.1"/>
    <property type="molecule type" value="Genomic_DNA"/>
</dbReference>
<proteinExistence type="predicted"/>
<sequence length="417" mass="47511">MALIAKEGSNSAVRLFTQFARLTEIKRAEAQTLVGLEKSSMNLSEDSGTSHTQTFKGGPSFEHEPPRSSEPCQTGSGSSVMLRLLEFKSLLLEVIEELQIHRAAKMLFEDQISTFMLEKQEMEWEKESLQNQKERAANQHTEALINMQKQFQAKVRHVGEVKLQKYNLEKKALELEQKIALQSRSRDSHLNQLGEIEKHFSALSRHCNMVKQAQEKLEQNVDEAMKMNAKLTSAKERPISAQVPLQKELEVRDKLIKANMLIIRHDKTQNLEVTEKCIQQLHLKLNMEMEMNKKLLEDNLSVREEKQEVMRSLRHAQQLLLSQTQAVSKAQMELQVQKEQCQKTGSSDGVGYCSQLLPTLKEEIIEKETPGQHISSSDQLIPQHFASEQTDHGYCLEDTARKQADTGVIEGMADLLP</sequence>
<dbReference type="AlphaFoldDB" id="A0AAV1F993"/>
<accession>A0AAV1F993</accession>
<evidence type="ECO:0000256" key="2">
    <source>
        <dbReference type="SAM" id="MobiDB-lite"/>
    </source>
</evidence>
<feature type="coiled-coil region" evidence="1">
    <location>
        <begin position="207"/>
        <end position="234"/>
    </location>
</feature>
<dbReference type="Proteomes" id="UP001178508">
    <property type="component" value="Chromosome 5"/>
</dbReference>
<reference evidence="3" key="1">
    <citation type="submission" date="2023-08" db="EMBL/GenBank/DDBJ databases">
        <authorList>
            <person name="Alioto T."/>
            <person name="Alioto T."/>
            <person name="Gomez Garrido J."/>
        </authorList>
    </citation>
    <scope>NUCLEOTIDE SEQUENCE</scope>
</reference>
<feature type="region of interest" description="Disordered" evidence="2">
    <location>
        <begin position="40"/>
        <end position="76"/>
    </location>
</feature>
<keyword evidence="1" id="KW-0175">Coiled coil</keyword>
<keyword evidence="4" id="KW-1185">Reference proteome</keyword>
<evidence type="ECO:0000313" key="3">
    <source>
        <dbReference type="EMBL" id="CAJ1057550.1"/>
    </source>
</evidence>
<dbReference type="Pfam" id="PF15818">
    <property type="entry name" value="CCDC73"/>
    <property type="match status" value="2"/>
</dbReference>
<evidence type="ECO:0000256" key="1">
    <source>
        <dbReference type="SAM" id="Coils"/>
    </source>
</evidence>
<feature type="compositionally biased region" description="Polar residues" evidence="2">
    <location>
        <begin position="40"/>
        <end position="55"/>
    </location>
</feature>
<evidence type="ECO:0000313" key="4">
    <source>
        <dbReference type="Proteomes" id="UP001178508"/>
    </source>
</evidence>
<dbReference type="PANTHER" id="PTHR28660:SF1">
    <property type="entry name" value="COILED-COIL DOMAIN-CONTAINING PROTEIN 73"/>
    <property type="match status" value="1"/>
</dbReference>
<dbReference type="InterPro" id="IPR031650">
    <property type="entry name" value="CCDC73"/>
</dbReference>
<organism evidence="3 4">
    <name type="scientific">Xyrichtys novacula</name>
    <name type="common">Pearly razorfish</name>
    <name type="synonym">Hemipteronotus novacula</name>
    <dbReference type="NCBI Taxonomy" id="13765"/>
    <lineage>
        <taxon>Eukaryota</taxon>
        <taxon>Metazoa</taxon>
        <taxon>Chordata</taxon>
        <taxon>Craniata</taxon>
        <taxon>Vertebrata</taxon>
        <taxon>Euteleostomi</taxon>
        <taxon>Actinopterygii</taxon>
        <taxon>Neopterygii</taxon>
        <taxon>Teleostei</taxon>
        <taxon>Neoteleostei</taxon>
        <taxon>Acanthomorphata</taxon>
        <taxon>Eupercaria</taxon>
        <taxon>Labriformes</taxon>
        <taxon>Labridae</taxon>
        <taxon>Xyrichtys</taxon>
    </lineage>
</organism>
<protein>
    <submittedName>
        <fullName evidence="3">Coiled-coil domain-containing protein 73-like isoform X2</fullName>
    </submittedName>
</protein>
<dbReference type="PANTHER" id="PTHR28660">
    <property type="entry name" value="COILED-COIL DOMAIN-CONTAINING PROTEIN 73"/>
    <property type="match status" value="1"/>
</dbReference>
<feature type="coiled-coil region" evidence="1">
    <location>
        <begin position="112"/>
        <end position="146"/>
    </location>
</feature>
<gene>
    <name evidence="3" type="ORF">XNOV1_A018731</name>
</gene>